<evidence type="ECO:0000313" key="4">
    <source>
        <dbReference type="Proteomes" id="UP000316406"/>
    </source>
</evidence>
<evidence type="ECO:0000313" key="3">
    <source>
        <dbReference type="EMBL" id="TSI13647.1"/>
    </source>
</evidence>
<keyword evidence="4" id="KW-1185">Reference proteome</keyword>
<gene>
    <name evidence="3" type="ORF">FO013_17315</name>
</gene>
<sequence length="257" mass="27704">MAGAQSQLDRSCGRERNLMNERQNQDSAEAARRTELRSRIRPLGPETPDEAFLPFLDLCFNWSLDKPRIDVDELLERDDAAFYFKDWGREGDIAVAAYAKGPNGGDAADEQSADDQPADDQSADDQSADDQSADGHAGAADSEPEIIGLAWLRLAAFDAVIEKSTDTTAEAGSRFTGYGWVAGDIPELSLAVLPDHQSQGIGGMLLDVVCTLAKMSGFPAVSLSVEDGNGAARLYHDRGFVTVGRNGDADILVRRLK</sequence>
<name>A0A556C875_BREAU</name>
<dbReference type="Proteomes" id="UP000316406">
    <property type="component" value="Unassembled WGS sequence"/>
</dbReference>
<dbReference type="EMBL" id="VLTK01000011">
    <property type="protein sequence ID" value="TSI13647.1"/>
    <property type="molecule type" value="Genomic_DNA"/>
</dbReference>
<feature type="region of interest" description="Disordered" evidence="1">
    <location>
        <begin position="100"/>
        <end position="140"/>
    </location>
</feature>
<keyword evidence="3" id="KW-0808">Transferase</keyword>
<dbReference type="Gene3D" id="3.40.630.30">
    <property type="match status" value="1"/>
</dbReference>
<dbReference type="InterPro" id="IPR000182">
    <property type="entry name" value="GNAT_dom"/>
</dbReference>
<dbReference type="PROSITE" id="PS51186">
    <property type="entry name" value="GNAT"/>
    <property type="match status" value="1"/>
</dbReference>
<dbReference type="AlphaFoldDB" id="A0A556C875"/>
<protein>
    <submittedName>
        <fullName evidence="3">GNAT family N-acetyltransferase</fullName>
    </submittedName>
</protein>
<feature type="compositionally biased region" description="Acidic residues" evidence="1">
    <location>
        <begin position="107"/>
        <end position="132"/>
    </location>
</feature>
<dbReference type="GO" id="GO:0016747">
    <property type="term" value="F:acyltransferase activity, transferring groups other than amino-acyl groups"/>
    <property type="evidence" value="ECO:0007669"/>
    <property type="project" value="InterPro"/>
</dbReference>
<evidence type="ECO:0000259" key="2">
    <source>
        <dbReference type="PROSITE" id="PS51186"/>
    </source>
</evidence>
<dbReference type="OrthoDB" id="9790865at2"/>
<organism evidence="3 4">
    <name type="scientific">Brevibacterium aurantiacum</name>
    <dbReference type="NCBI Taxonomy" id="273384"/>
    <lineage>
        <taxon>Bacteria</taxon>
        <taxon>Bacillati</taxon>
        <taxon>Actinomycetota</taxon>
        <taxon>Actinomycetes</taxon>
        <taxon>Micrococcales</taxon>
        <taxon>Brevibacteriaceae</taxon>
        <taxon>Brevibacterium</taxon>
    </lineage>
</organism>
<evidence type="ECO:0000256" key="1">
    <source>
        <dbReference type="SAM" id="MobiDB-lite"/>
    </source>
</evidence>
<accession>A0A556C875</accession>
<dbReference type="InterPro" id="IPR016181">
    <property type="entry name" value="Acyl_CoA_acyltransferase"/>
</dbReference>
<dbReference type="SUPFAM" id="SSF55729">
    <property type="entry name" value="Acyl-CoA N-acyltransferases (Nat)"/>
    <property type="match status" value="1"/>
</dbReference>
<comment type="caution">
    <text evidence="3">The sequence shown here is derived from an EMBL/GenBank/DDBJ whole genome shotgun (WGS) entry which is preliminary data.</text>
</comment>
<dbReference type="Pfam" id="PF00583">
    <property type="entry name" value="Acetyltransf_1"/>
    <property type="match status" value="1"/>
</dbReference>
<proteinExistence type="predicted"/>
<feature type="region of interest" description="Disordered" evidence="1">
    <location>
        <begin position="1"/>
        <end position="47"/>
    </location>
</feature>
<feature type="compositionally biased region" description="Basic and acidic residues" evidence="1">
    <location>
        <begin position="29"/>
        <end position="38"/>
    </location>
</feature>
<feature type="domain" description="N-acetyltransferase" evidence="2">
    <location>
        <begin position="93"/>
        <end position="257"/>
    </location>
</feature>
<reference evidence="3 4" key="1">
    <citation type="submission" date="2019-07" db="EMBL/GenBank/DDBJ databases">
        <title>Draft genome sequence of Brevibacterium aurantiacum XU54 isolated from Xinjiang China.</title>
        <authorList>
            <person name="Xu X."/>
        </authorList>
    </citation>
    <scope>NUCLEOTIDE SEQUENCE [LARGE SCALE GENOMIC DNA]</scope>
    <source>
        <strain evidence="3 4">XU54</strain>
    </source>
</reference>
<dbReference type="CDD" id="cd04301">
    <property type="entry name" value="NAT_SF"/>
    <property type="match status" value="1"/>
</dbReference>